<evidence type="ECO:0000313" key="2">
    <source>
        <dbReference type="Proteomes" id="UP000533637"/>
    </source>
</evidence>
<keyword evidence="2" id="KW-1185">Reference proteome</keyword>
<sequence>MKAMELQGERLELFNEIINLDTESIERVKKYVKRIASNKSKISRRVTVDDIDFVTDEEIESAMHPLSHEEKMESLRLAEEDSVYYTQDEMRKAVTSWRNL</sequence>
<proteinExistence type="predicted"/>
<gene>
    <name evidence="1" type="ORF">GGQ57_003693</name>
</gene>
<protein>
    <submittedName>
        <fullName evidence="1">Enoyl-CoA hydratase/carnithine racemase</fullName>
    </submittedName>
</protein>
<reference evidence="1 2" key="1">
    <citation type="submission" date="2020-08" db="EMBL/GenBank/DDBJ databases">
        <title>Genomic Encyclopedia of Type Strains, Phase IV (KMG-IV): sequencing the most valuable type-strain genomes for metagenomic binning, comparative biology and taxonomic classification.</title>
        <authorList>
            <person name="Goeker M."/>
        </authorList>
    </citation>
    <scope>NUCLEOTIDE SEQUENCE [LARGE SCALE GENOMIC DNA]</scope>
    <source>
        <strain evidence="1 2">DSM 102983</strain>
    </source>
</reference>
<evidence type="ECO:0000313" key="1">
    <source>
        <dbReference type="EMBL" id="MBB4623777.1"/>
    </source>
</evidence>
<name>A0ABR6KQI4_9BACT</name>
<accession>A0ABR6KQI4</accession>
<organism evidence="1 2">
    <name type="scientific">Parabacteroides faecis</name>
    <dbReference type="NCBI Taxonomy" id="1217282"/>
    <lineage>
        <taxon>Bacteria</taxon>
        <taxon>Pseudomonadati</taxon>
        <taxon>Bacteroidota</taxon>
        <taxon>Bacteroidia</taxon>
        <taxon>Bacteroidales</taxon>
        <taxon>Tannerellaceae</taxon>
        <taxon>Parabacteroides</taxon>
    </lineage>
</organism>
<dbReference type="EMBL" id="JACHOC010000007">
    <property type="protein sequence ID" value="MBB4623777.1"/>
    <property type="molecule type" value="Genomic_DNA"/>
</dbReference>
<dbReference type="Proteomes" id="UP000533637">
    <property type="component" value="Unassembled WGS sequence"/>
</dbReference>
<comment type="caution">
    <text evidence="1">The sequence shown here is derived from an EMBL/GenBank/DDBJ whole genome shotgun (WGS) entry which is preliminary data.</text>
</comment>
<dbReference type="RefSeq" id="WP_229801065.1">
    <property type="nucleotide sequence ID" value="NZ_BMPB01000008.1"/>
</dbReference>